<dbReference type="Proteomes" id="UP000033882">
    <property type="component" value="Unassembled WGS sequence"/>
</dbReference>
<dbReference type="AlphaFoldDB" id="A0A0G1WHB4"/>
<sequence length="530" mass="58103">MSKKGKKVITITLLGFLYIVSPIDAHAGWQQTLESNFDIAETFDELKDWGANGLYPSGSGDSRAYDPALLPKKIDGSASRWGYWNNKYPTAIVGAINNGPFQTGETVTNGLGANWEYRQTYVIDGVTYIRLQDAIYGQSVGAFQVGHTIRGLASGATATITAWPKIIADHGTNKWRSEGKSLMMNLGDNDNADGAMAGIGAQRLGMFLGDGATGKSGYKKVHVFMMVKFAPTYFGASGNQADIDYVRVFKFVDVCSGFTRIDEFGTPAEQQFIEQTAQTATEYGANCSVVNVNGGGLSNAGRAWYTEIIATATPTPDIVPPSIQTYYGKSRLPMDMFNNDVAYQSRGADFNTIYDTGKAAGEWIGLEIIMDIGTTNASNGSTELFIYDKQGVVRGHFTATGLSKLVYFDHYYNKITLGGNRRTGPSTSNTDGRYWVDDFIVDDARIGLKYFAALAASKDPRVYDSEWLPLNRGELTGKTDLRNLLCIVDLGSVFITNKQINDKKNYTRHVDCRKSGYCAGAFKRSCRFRD</sequence>
<evidence type="ECO:0000313" key="1">
    <source>
        <dbReference type="EMBL" id="KKU89713.1"/>
    </source>
</evidence>
<gene>
    <name evidence="1" type="ORF">UY19_C0010G0046</name>
</gene>
<proteinExistence type="predicted"/>
<evidence type="ECO:0000313" key="2">
    <source>
        <dbReference type="Proteomes" id="UP000033882"/>
    </source>
</evidence>
<organism evidence="1 2">
    <name type="scientific">Candidatus Wolfebacteria bacterium GW2011_GWA2_47_9b</name>
    <dbReference type="NCBI Taxonomy" id="1619005"/>
    <lineage>
        <taxon>Bacteria</taxon>
        <taxon>Candidatus Wolfeibacteriota</taxon>
    </lineage>
</organism>
<accession>A0A0G1WHB4</accession>
<dbReference type="EMBL" id="LCPB01000010">
    <property type="protein sequence ID" value="KKU89713.1"/>
    <property type="molecule type" value="Genomic_DNA"/>
</dbReference>
<reference evidence="1 2" key="1">
    <citation type="journal article" date="2015" name="Nature">
        <title>rRNA introns, odd ribosomes, and small enigmatic genomes across a large radiation of phyla.</title>
        <authorList>
            <person name="Brown C.T."/>
            <person name="Hug L.A."/>
            <person name="Thomas B.C."/>
            <person name="Sharon I."/>
            <person name="Castelle C.J."/>
            <person name="Singh A."/>
            <person name="Wilkins M.J."/>
            <person name="Williams K.H."/>
            <person name="Banfield J.F."/>
        </authorList>
    </citation>
    <scope>NUCLEOTIDE SEQUENCE [LARGE SCALE GENOMIC DNA]</scope>
</reference>
<protein>
    <submittedName>
        <fullName evidence="1">Uncharacterized protein</fullName>
    </submittedName>
</protein>
<name>A0A0G1WHB4_9BACT</name>
<comment type="caution">
    <text evidence="1">The sequence shown here is derived from an EMBL/GenBank/DDBJ whole genome shotgun (WGS) entry which is preliminary data.</text>
</comment>